<evidence type="ECO:0000256" key="2">
    <source>
        <dbReference type="ARBA" id="ARBA00022723"/>
    </source>
</evidence>
<dbReference type="GO" id="GO:0045944">
    <property type="term" value="P:positive regulation of transcription by RNA polymerase II"/>
    <property type="evidence" value="ECO:0007669"/>
    <property type="project" value="TreeGrafter"/>
</dbReference>
<name>A0A6A6SUP0_9PLEO</name>
<dbReference type="Pfam" id="PF04082">
    <property type="entry name" value="Fungal_trans"/>
    <property type="match status" value="1"/>
</dbReference>
<accession>A0A6A6SUP0</accession>
<evidence type="ECO:0000256" key="3">
    <source>
        <dbReference type="ARBA" id="ARBA00022833"/>
    </source>
</evidence>
<dbReference type="AlphaFoldDB" id="A0A6A6SUP0"/>
<evidence type="ECO:0000313" key="11">
    <source>
        <dbReference type="Proteomes" id="UP000799324"/>
    </source>
</evidence>
<keyword evidence="3" id="KW-0862">Zinc</keyword>
<dbReference type="GO" id="GO:0043565">
    <property type="term" value="F:sequence-specific DNA binding"/>
    <property type="evidence" value="ECO:0007669"/>
    <property type="project" value="TreeGrafter"/>
</dbReference>
<sequence length="539" mass="60803">MHQTSVDFFPFSPLNPGREQDASTSPEPPASLVEELKQLSLQATAERHLGNEAGISFAKLTQMVLTRLSPDKAEFVFETPPPPYQMHTPPASLETVLNEFSGSLSCYPTLFNGVSLSNITEAADTLTELRIPDEPHLSNLVDFYFAHSHTLYPIVNRQEFVATLEQLSTNPNDPWVNSPLPLFRIYIVLAIGATTYCSVTLGEESEAMSYYNKAMLYFEDALGYGEMATLEVLMLQVSYSFFNQLGPNTWFLVGVAARVAVGMGLHTSSSYDNMSIEDIERRKRLFFSVYMMDRMVSMALGRPSALHDDDIDITPFAAIEEETGSAEDDLSRDSFQPSTLAIPLHILALRRIASRIARNVYCNTTSKGRSPEERNHILQTLHKELIEWRRNMPFPLPDTHHQVPQMSTSWYDFNFYTHLTLLYRPSPLSPTLDEQRVKILADAASMSIRQALNMHRQQRFAYNWLNLLAVFTVTLSLVYATTASPDSLAVVLKQSKAIQDLEAAIEMFELMSIKFPAAKKIGRMVEQIVVRYKDICNAL</sequence>
<evidence type="ECO:0000256" key="1">
    <source>
        <dbReference type="ARBA" id="ARBA00004123"/>
    </source>
</evidence>
<organism evidence="10 11">
    <name type="scientific">Lophiostoma macrostomum CBS 122681</name>
    <dbReference type="NCBI Taxonomy" id="1314788"/>
    <lineage>
        <taxon>Eukaryota</taxon>
        <taxon>Fungi</taxon>
        <taxon>Dikarya</taxon>
        <taxon>Ascomycota</taxon>
        <taxon>Pezizomycotina</taxon>
        <taxon>Dothideomycetes</taxon>
        <taxon>Pleosporomycetidae</taxon>
        <taxon>Pleosporales</taxon>
        <taxon>Lophiostomataceae</taxon>
        <taxon>Lophiostoma</taxon>
    </lineage>
</organism>
<dbReference type="PANTHER" id="PTHR47782:SF12">
    <property type="entry name" value="ZN(II)2CYS6 TRANSCRIPTION FACTOR (EUROFUNG)"/>
    <property type="match status" value="1"/>
</dbReference>
<protein>
    <recommendedName>
        <fullName evidence="9">Xylanolytic transcriptional activator regulatory domain-containing protein</fullName>
    </recommendedName>
</protein>
<reference evidence="10" key="1">
    <citation type="journal article" date="2020" name="Stud. Mycol.">
        <title>101 Dothideomycetes genomes: a test case for predicting lifestyles and emergence of pathogens.</title>
        <authorList>
            <person name="Haridas S."/>
            <person name="Albert R."/>
            <person name="Binder M."/>
            <person name="Bloem J."/>
            <person name="Labutti K."/>
            <person name="Salamov A."/>
            <person name="Andreopoulos B."/>
            <person name="Baker S."/>
            <person name="Barry K."/>
            <person name="Bills G."/>
            <person name="Bluhm B."/>
            <person name="Cannon C."/>
            <person name="Castanera R."/>
            <person name="Culley D."/>
            <person name="Daum C."/>
            <person name="Ezra D."/>
            <person name="Gonzalez J."/>
            <person name="Henrissat B."/>
            <person name="Kuo A."/>
            <person name="Liang C."/>
            <person name="Lipzen A."/>
            <person name="Lutzoni F."/>
            <person name="Magnuson J."/>
            <person name="Mondo S."/>
            <person name="Nolan M."/>
            <person name="Ohm R."/>
            <person name="Pangilinan J."/>
            <person name="Park H.-J."/>
            <person name="Ramirez L."/>
            <person name="Alfaro M."/>
            <person name="Sun H."/>
            <person name="Tritt A."/>
            <person name="Yoshinaga Y."/>
            <person name="Zwiers L.-H."/>
            <person name="Turgeon B."/>
            <person name="Goodwin S."/>
            <person name="Spatafora J."/>
            <person name="Crous P."/>
            <person name="Grigoriev I."/>
        </authorList>
    </citation>
    <scope>NUCLEOTIDE SEQUENCE</scope>
    <source>
        <strain evidence="10">CBS 122681</strain>
    </source>
</reference>
<dbReference type="EMBL" id="MU004465">
    <property type="protein sequence ID" value="KAF2650148.1"/>
    <property type="molecule type" value="Genomic_DNA"/>
</dbReference>
<dbReference type="GO" id="GO:0008270">
    <property type="term" value="F:zinc ion binding"/>
    <property type="evidence" value="ECO:0007669"/>
    <property type="project" value="InterPro"/>
</dbReference>
<comment type="subcellular location">
    <subcellularLocation>
        <location evidence="1">Nucleus</location>
    </subcellularLocation>
</comment>
<evidence type="ECO:0000256" key="5">
    <source>
        <dbReference type="ARBA" id="ARBA00023125"/>
    </source>
</evidence>
<evidence type="ECO:0000256" key="4">
    <source>
        <dbReference type="ARBA" id="ARBA00023015"/>
    </source>
</evidence>
<keyword evidence="5" id="KW-0238">DNA-binding</keyword>
<dbReference type="PANTHER" id="PTHR47782">
    <property type="entry name" value="ZN(II)2CYS6 TRANSCRIPTION FACTOR (EUROFUNG)-RELATED"/>
    <property type="match status" value="1"/>
</dbReference>
<keyword evidence="2" id="KW-0479">Metal-binding</keyword>
<evidence type="ECO:0000313" key="10">
    <source>
        <dbReference type="EMBL" id="KAF2650148.1"/>
    </source>
</evidence>
<dbReference type="Proteomes" id="UP000799324">
    <property type="component" value="Unassembled WGS sequence"/>
</dbReference>
<keyword evidence="6" id="KW-0804">Transcription</keyword>
<evidence type="ECO:0000256" key="8">
    <source>
        <dbReference type="SAM" id="MobiDB-lite"/>
    </source>
</evidence>
<dbReference type="InterPro" id="IPR052202">
    <property type="entry name" value="Yeast_MetPath_Reg"/>
</dbReference>
<feature type="region of interest" description="Disordered" evidence="8">
    <location>
        <begin position="1"/>
        <end position="30"/>
    </location>
</feature>
<dbReference type="GO" id="GO:0006351">
    <property type="term" value="P:DNA-templated transcription"/>
    <property type="evidence" value="ECO:0007669"/>
    <property type="project" value="InterPro"/>
</dbReference>
<feature type="domain" description="Xylanolytic transcriptional activator regulatory" evidence="9">
    <location>
        <begin position="249"/>
        <end position="322"/>
    </location>
</feature>
<dbReference type="SMART" id="SM00906">
    <property type="entry name" value="Fungal_trans"/>
    <property type="match status" value="1"/>
</dbReference>
<dbReference type="InterPro" id="IPR007219">
    <property type="entry name" value="XnlR_reg_dom"/>
</dbReference>
<proteinExistence type="predicted"/>
<keyword evidence="11" id="KW-1185">Reference proteome</keyword>
<keyword evidence="7" id="KW-0539">Nucleus</keyword>
<keyword evidence="4" id="KW-0805">Transcription regulation</keyword>
<dbReference type="OrthoDB" id="2399539at2759"/>
<evidence type="ECO:0000256" key="6">
    <source>
        <dbReference type="ARBA" id="ARBA00023163"/>
    </source>
</evidence>
<dbReference type="GO" id="GO:0005634">
    <property type="term" value="C:nucleus"/>
    <property type="evidence" value="ECO:0007669"/>
    <property type="project" value="UniProtKB-SubCell"/>
</dbReference>
<dbReference type="CDD" id="cd12148">
    <property type="entry name" value="fungal_TF_MHR"/>
    <property type="match status" value="1"/>
</dbReference>
<dbReference type="GO" id="GO:0000981">
    <property type="term" value="F:DNA-binding transcription factor activity, RNA polymerase II-specific"/>
    <property type="evidence" value="ECO:0007669"/>
    <property type="project" value="TreeGrafter"/>
</dbReference>
<gene>
    <name evidence="10" type="ORF">K491DRAFT_609360</name>
</gene>
<evidence type="ECO:0000256" key="7">
    <source>
        <dbReference type="ARBA" id="ARBA00023242"/>
    </source>
</evidence>
<evidence type="ECO:0000259" key="9">
    <source>
        <dbReference type="SMART" id="SM00906"/>
    </source>
</evidence>